<dbReference type="AlphaFoldDB" id="A0A6B3SXH9"/>
<organism evidence="1 2">
    <name type="scientific">Noviherbaspirillum galbum</name>
    <dbReference type="NCBI Taxonomy" id="2709383"/>
    <lineage>
        <taxon>Bacteria</taxon>
        <taxon>Pseudomonadati</taxon>
        <taxon>Pseudomonadota</taxon>
        <taxon>Betaproteobacteria</taxon>
        <taxon>Burkholderiales</taxon>
        <taxon>Oxalobacteraceae</taxon>
        <taxon>Noviherbaspirillum</taxon>
    </lineage>
</organism>
<dbReference type="RefSeq" id="WP_163967784.1">
    <property type="nucleotide sequence ID" value="NZ_JAAIVB010000076.1"/>
</dbReference>
<dbReference type="EMBL" id="JAAIVB010000076">
    <property type="protein sequence ID" value="NEX63846.1"/>
    <property type="molecule type" value="Genomic_DNA"/>
</dbReference>
<comment type="caution">
    <text evidence="1">The sequence shown here is derived from an EMBL/GenBank/DDBJ whole genome shotgun (WGS) entry which is preliminary data.</text>
</comment>
<proteinExistence type="predicted"/>
<dbReference type="Proteomes" id="UP000482155">
    <property type="component" value="Unassembled WGS sequence"/>
</dbReference>
<accession>A0A6B3SXH9</accession>
<gene>
    <name evidence="1" type="ORF">G3574_22430</name>
</gene>
<keyword evidence="2" id="KW-1185">Reference proteome</keyword>
<evidence type="ECO:0000313" key="2">
    <source>
        <dbReference type="Proteomes" id="UP000482155"/>
    </source>
</evidence>
<protein>
    <submittedName>
        <fullName evidence="1">Uncharacterized protein</fullName>
    </submittedName>
</protein>
<sequence>MVEILVRSENGRTMKVRSMVVRFKVVRIRWRMVRTASRWCTKAAKN</sequence>
<evidence type="ECO:0000313" key="1">
    <source>
        <dbReference type="EMBL" id="NEX63846.1"/>
    </source>
</evidence>
<reference evidence="1 2" key="1">
    <citation type="submission" date="2020-02" db="EMBL/GenBank/DDBJ databases">
        <authorList>
            <person name="Kim M.K."/>
        </authorList>
    </citation>
    <scope>NUCLEOTIDE SEQUENCE [LARGE SCALE GENOMIC DNA]</scope>
    <source>
        <strain evidence="1 2">17J57-3</strain>
    </source>
</reference>
<name>A0A6B3SXH9_9BURK</name>